<reference evidence="2" key="1">
    <citation type="submission" date="2020-04" db="EMBL/GenBank/DDBJ databases">
        <title>Nitratireductor sp. nov. isolated from mangrove soil.</title>
        <authorList>
            <person name="Ye Y."/>
        </authorList>
    </citation>
    <scope>NUCLEOTIDE SEQUENCE</scope>
    <source>
        <strain evidence="2">SY7</strain>
    </source>
</reference>
<sequence length="139" mass="15380">MTGPQFADRNVEQAFAALPEAAREGLLALRSMIFEVAARHEAVGRIEETLKWGQPAYLTPETGAGSTIRLGVPKSAGHDYALFVHCQTDLTRQFETNYPGAFDFEGTRALLFKAGEPVDAEAMTHCIGLALTYHRRKWQ</sequence>
<dbReference type="Proteomes" id="UP000321389">
    <property type="component" value="Chromosome"/>
</dbReference>
<keyword evidence="3" id="KW-1185">Reference proteome</keyword>
<feature type="domain" description="YdhG-like" evidence="1">
    <location>
        <begin position="23"/>
        <end position="130"/>
    </location>
</feature>
<dbReference type="EMBL" id="CP042301">
    <property type="protein sequence ID" value="QDZ00983.1"/>
    <property type="molecule type" value="Genomic_DNA"/>
</dbReference>
<dbReference type="AlphaFoldDB" id="A0A5B8KZH6"/>
<dbReference type="RefSeq" id="WP_146299628.1">
    <property type="nucleotide sequence ID" value="NZ_CP042301.2"/>
</dbReference>
<evidence type="ECO:0000259" key="1">
    <source>
        <dbReference type="Pfam" id="PF08818"/>
    </source>
</evidence>
<proteinExistence type="predicted"/>
<dbReference type="KEGG" id="niy:FQ775_11655"/>
<organism evidence="2 3">
    <name type="scientific">Nitratireductor mangrovi</name>
    <dbReference type="NCBI Taxonomy" id="2599600"/>
    <lineage>
        <taxon>Bacteria</taxon>
        <taxon>Pseudomonadati</taxon>
        <taxon>Pseudomonadota</taxon>
        <taxon>Alphaproteobacteria</taxon>
        <taxon>Hyphomicrobiales</taxon>
        <taxon>Phyllobacteriaceae</taxon>
        <taxon>Nitratireductor</taxon>
    </lineage>
</organism>
<evidence type="ECO:0000313" key="2">
    <source>
        <dbReference type="EMBL" id="QDZ00983.1"/>
    </source>
</evidence>
<dbReference type="Pfam" id="PF08818">
    <property type="entry name" value="DUF1801"/>
    <property type="match status" value="1"/>
</dbReference>
<dbReference type="InterPro" id="IPR014922">
    <property type="entry name" value="YdhG-like"/>
</dbReference>
<dbReference type="OrthoDB" id="328972at2"/>
<dbReference type="SUPFAM" id="SSF159888">
    <property type="entry name" value="YdhG-like"/>
    <property type="match status" value="1"/>
</dbReference>
<evidence type="ECO:0000313" key="3">
    <source>
        <dbReference type="Proteomes" id="UP000321389"/>
    </source>
</evidence>
<protein>
    <submittedName>
        <fullName evidence="2">DUF1801 domain-containing protein</fullName>
    </submittedName>
</protein>
<name>A0A5B8KZH6_9HYPH</name>
<accession>A0A5B8KZH6</accession>
<gene>
    <name evidence="2" type="ORF">FQ775_11655</name>
</gene>